<dbReference type="PROSITE" id="PS50887">
    <property type="entry name" value="GGDEF"/>
    <property type="match status" value="1"/>
</dbReference>
<comment type="catalytic activity">
    <reaction evidence="2">
        <text>2 GTP = 3',3'-c-di-GMP + 2 diphosphate</text>
        <dbReference type="Rhea" id="RHEA:24898"/>
        <dbReference type="ChEBI" id="CHEBI:33019"/>
        <dbReference type="ChEBI" id="CHEBI:37565"/>
        <dbReference type="ChEBI" id="CHEBI:58805"/>
        <dbReference type="EC" id="2.7.7.65"/>
    </reaction>
</comment>
<evidence type="ECO:0000313" key="5">
    <source>
        <dbReference type="EMBL" id="MBL6455852.1"/>
    </source>
</evidence>
<name>A0ABS1V2C3_9PROT</name>
<dbReference type="CDD" id="cd00130">
    <property type="entry name" value="PAS"/>
    <property type="match status" value="1"/>
</dbReference>
<dbReference type="InterPro" id="IPR029787">
    <property type="entry name" value="Nucleotide_cyclase"/>
</dbReference>
<comment type="caution">
    <text evidence="5">The sequence shown here is derived from an EMBL/GenBank/DDBJ whole genome shotgun (WGS) entry which is preliminary data.</text>
</comment>
<dbReference type="Proteomes" id="UP000606490">
    <property type="component" value="Unassembled WGS sequence"/>
</dbReference>
<dbReference type="CDD" id="cd01949">
    <property type="entry name" value="GGDEF"/>
    <property type="match status" value="1"/>
</dbReference>
<accession>A0ABS1V2C3</accession>
<sequence>MDAADDIARPVPPAPLGLRGALLESRQRWRDFAGLAADLAFETDARGCFTFLAPEQVLGQPAAALLGEPARELLLHPEPNPFLAQAPARDLRAWLRQADGEPACFSFAVVPLADAMGRIVGLRGTGRDVTAETREAEAQAAALRRARALETLVRRVRRQVLAPRMLAATLESLGPAVGCIGAALLEFSPAGQPQVIQRHGEEPGPLLPLIASLMTEGAPAYAEGPDGERLALLPHPQRLVPRHALLAWRGAGGRPFDADDRHLLGAAADLVFVALGNQVLQRELELQARTDPLTGLLNRRAFLEDLARRLDRLQGTTPGKRVGALLFVDLDNFKSLNDRMGHEAGDQALVAVGRLLRDIVRPTDLVARLGGDEFAIWLDGADADAAGMRAGAICRTGVMLLPGLVPQCGLPLTFSIGATMRREDGSDTPDSLLARADAGMYAAKRAGRNGWRFAPEG</sequence>
<feature type="domain" description="GGDEF" evidence="4">
    <location>
        <begin position="321"/>
        <end position="456"/>
    </location>
</feature>
<feature type="domain" description="PAC" evidence="3">
    <location>
        <begin position="89"/>
        <end position="141"/>
    </location>
</feature>
<organism evidence="5 6">
    <name type="scientific">Belnapia mucosa</name>
    <dbReference type="NCBI Taxonomy" id="2804532"/>
    <lineage>
        <taxon>Bacteria</taxon>
        <taxon>Pseudomonadati</taxon>
        <taxon>Pseudomonadota</taxon>
        <taxon>Alphaproteobacteria</taxon>
        <taxon>Acetobacterales</taxon>
        <taxon>Roseomonadaceae</taxon>
        <taxon>Belnapia</taxon>
    </lineage>
</organism>
<dbReference type="EMBL" id="JAEUXJ010000004">
    <property type="protein sequence ID" value="MBL6455852.1"/>
    <property type="molecule type" value="Genomic_DNA"/>
</dbReference>
<dbReference type="PROSITE" id="PS50113">
    <property type="entry name" value="PAC"/>
    <property type="match status" value="1"/>
</dbReference>
<dbReference type="PANTHER" id="PTHR45138">
    <property type="entry name" value="REGULATORY COMPONENTS OF SENSORY TRANSDUCTION SYSTEM"/>
    <property type="match status" value="1"/>
</dbReference>
<proteinExistence type="predicted"/>
<evidence type="ECO:0000256" key="2">
    <source>
        <dbReference type="ARBA" id="ARBA00034247"/>
    </source>
</evidence>
<dbReference type="InterPro" id="IPR050469">
    <property type="entry name" value="Diguanylate_Cyclase"/>
</dbReference>
<evidence type="ECO:0000259" key="4">
    <source>
        <dbReference type="PROSITE" id="PS50887"/>
    </source>
</evidence>
<dbReference type="InterPro" id="IPR000700">
    <property type="entry name" value="PAS-assoc_C"/>
</dbReference>
<dbReference type="SUPFAM" id="SSF55785">
    <property type="entry name" value="PYP-like sensor domain (PAS domain)"/>
    <property type="match status" value="1"/>
</dbReference>
<protein>
    <recommendedName>
        <fullName evidence="1">diguanylate cyclase</fullName>
        <ecNumber evidence="1">2.7.7.65</ecNumber>
    </recommendedName>
</protein>
<evidence type="ECO:0000313" key="6">
    <source>
        <dbReference type="Proteomes" id="UP000606490"/>
    </source>
</evidence>
<gene>
    <name evidence="5" type="ORF">JMJ55_11005</name>
</gene>
<dbReference type="Gene3D" id="3.30.70.270">
    <property type="match status" value="1"/>
</dbReference>
<dbReference type="InterPro" id="IPR035965">
    <property type="entry name" value="PAS-like_dom_sf"/>
</dbReference>
<dbReference type="Gene3D" id="3.30.450.20">
    <property type="entry name" value="PAS domain"/>
    <property type="match status" value="1"/>
</dbReference>
<dbReference type="InterPro" id="IPR000014">
    <property type="entry name" value="PAS"/>
</dbReference>
<evidence type="ECO:0000256" key="1">
    <source>
        <dbReference type="ARBA" id="ARBA00012528"/>
    </source>
</evidence>
<evidence type="ECO:0000259" key="3">
    <source>
        <dbReference type="PROSITE" id="PS50113"/>
    </source>
</evidence>
<dbReference type="SMART" id="SM00267">
    <property type="entry name" value="GGDEF"/>
    <property type="match status" value="1"/>
</dbReference>
<dbReference type="InterPro" id="IPR043128">
    <property type="entry name" value="Rev_trsase/Diguanyl_cyclase"/>
</dbReference>
<dbReference type="InterPro" id="IPR000160">
    <property type="entry name" value="GGDEF_dom"/>
</dbReference>
<dbReference type="RefSeq" id="WP_202825600.1">
    <property type="nucleotide sequence ID" value="NZ_JAEUXJ010000004.1"/>
</dbReference>
<keyword evidence="6" id="KW-1185">Reference proteome</keyword>
<dbReference type="Pfam" id="PF00990">
    <property type="entry name" value="GGDEF"/>
    <property type="match status" value="1"/>
</dbReference>
<dbReference type="NCBIfam" id="TIGR00254">
    <property type="entry name" value="GGDEF"/>
    <property type="match status" value="1"/>
</dbReference>
<dbReference type="EC" id="2.7.7.65" evidence="1"/>
<reference evidence="5 6" key="1">
    <citation type="submission" date="2021-01" db="EMBL/GenBank/DDBJ databases">
        <title>Belnapia mucosa sp. nov. and Belnapia arida sp. nov., isolated from the Tabernas Desert (Almeria, Spain).</title>
        <authorList>
            <person name="Molina-Menor E."/>
            <person name="Vidal-Verdu A."/>
            <person name="Calonge A."/>
            <person name="Satari L."/>
            <person name="Pereto Magraner J."/>
            <person name="Porcar Miralles M."/>
        </authorList>
    </citation>
    <scope>NUCLEOTIDE SEQUENCE [LARGE SCALE GENOMIC DNA]</scope>
    <source>
        <strain evidence="5 6">T6</strain>
    </source>
</reference>
<dbReference type="SUPFAM" id="SSF55073">
    <property type="entry name" value="Nucleotide cyclase"/>
    <property type="match status" value="1"/>
</dbReference>
<dbReference type="PANTHER" id="PTHR45138:SF9">
    <property type="entry name" value="DIGUANYLATE CYCLASE DGCM-RELATED"/>
    <property type="match status" value="1"/>
</dbReference>